<dbReference type="InterPro" id="IPR000577">
    <property type="entry name" value="Carb_kinase_FGGY"/>
</dbReference>
<dbReference type="GO" id="GO:0004856">
    <property type="term" value="F:D-xylulokinase activity"/>
    <property type="evidence" value="ECO:0007669"/>
    <property type="project" value="UniProtKB-EC"/>
</dbReference>
<evidence type="ECO:0000256" key="6">
    <source>
        <dbReference type="ARBA" id="ARBA00022840"/>
    </source>
</evidence>
<dbReference type="InterPro" id="IPR043129">
    <property type="entry name" value="ATPase_NBD"/>
</dbReference>
<evidence type="ECO:0000256" key="2">
    <source>
        <dbReference type="ARBA" id="ARBA00022629"/>
    </source>
</evidence>
<dbReference type="NCBIfam" id="TIGR01312">
    <property type="entry name" value="XylB"/>
    <property type="match status" value="1"/>
</dbReference>
<sequence>MNYFMGIDLGTSSTKTLIMDENGKTAGIGNASYGIQIPQISYAEQDPLEWWEAVKKSIQKALQEAGLQGRDIAGIGFSGQMHGMVALDENKQLACNAIIHLDQRSSVDLKEIRALAGDLMTEELLNQPSAGMMISSLYWLKKHQKETYDRIRYVMSPKDYISFRLCGEINTEYTDAGAALGFSVKNYHWCTELFKRLDLKEDIWPSVHKSYEIAGHVTAKAAEETGLSTSTKVICGAGDSMAALTGNGIIEKGFITCNIGTSSQLAVVVDKPIFDPQMRIQTWCHTVPKRWVVQSGTLNGGSVLSWLRNNMLKTDQSFAKLDQEAGLTPAGADGLYFLPYLAGERTPYNDPYAKGVFFGLSMMHQQGHLVRSAMEGILFNLKECLYILDEMKVDRSRLIASGGAARGVTWKQIQADVLNMPVYSTNVKEEACQGAAILAAVGVGFFKDIKEGCQAAVTMSPEVVEPIPENVKIYNEKQEIFHDLYYSVKELYPRIR</sequence>
<keyword evidence="6 9" id="KW-0067">ATP-binding</keyword>
<dbReference type="CDD" id="cd07808">
    <property type="entry name" value="ASKHA_NBD_FGGY_EcXK-like"/>
    <property type="match status" value="1"/>
</dbReference>
<dbReference type="Pfam" id="PF02782">
    <property type="entry name" value="FGGY_C"/>
    <property type="match status" value="1"/>
</dbReference>
<dbReference type="SUPFAM" id="SSF53067">
    <property type="entry name" value="Actin-like ATPase domain"/>
    <property type="match status" value="2"/>
</dbReference>
<dbReference type="EMBL" id="JAOQJL010000034">
    <property type="protein sequence ID" value="MCU6766585.1"/>
    <property type="molecule type" value="Genomic_DNA"/>
</dbReference>
<dbReference type="Proteomes" id="UP001652409">
    <property type="component" value="Unassembled WGS sequence"/>
</dbReference>
<evidence type="ECO:0000313" key="12">
    <source>
        <dbReference type="EMBL" id="MCU6766585.1"/>
    </source>
</evidence>
<gene>
    <name evidence="9 12" type="primary">xylB</name>
    <name evidence="12" type="ORF">OCV61_14440</name>
</gene>
<evidence type="ECO:0000259" key="10">
    <source>
        <dbReference type="Pfam" id="PF00370"/>
    </source>
</evidence>
<dbReference type="InterPro" id="IPR018485">
    <property type="entry name" value="FGGY_C"/>
</dbReference>
<accession>A0ABT2TWI6</accession>
<dbReference type="Pfam" id="PF00370">
    <property type="entry name" value="FGGY_N"/>
    <property type="match status" value="1"/>
</dbReference>
<evidence type="ECO:0000259" key="11">
    <source>
        <dbReference type="Pfam" id="PF02782"/>
    </source>
</evidence>
<keyword evidence="13" id="KW-1185">Reference proteome</keyword>
<dbReference type="InterPro" id="IPR018484">
    <property type="entry name" value="FGGY_N"/>
</dbReference>
<evidence type="ECO:0000256" key="1">
    <source>
        <dbReference type="ARBA" id="ARBA00009156"/>
    </source>
</evidence>
<organism evidence="12 13">
    <name type="scientific">Blautia ammoniilytica</name>
    <dbReference type="NCBI Taxonomy" id="2981782"/>
    <lineage>
        <taxon>Bacteria</taxon>
        <taxon>Bacillati</taxon>
        <taxon>Bacillota</taxon>
        <taxon>Clostridia</taxon>
        <taxon>Lachnospirales</taxon>
        <taxon>Lachnospiraceae</taxon>
        <taxon>Blautia</taxon>
    </lineage>
</organism>
<proteinExistence type="inferred from homology"/>
<dbReference type="RefSeq" id="WP_158422394.1">
    <property type="nucleotide sequence ID" value="NZ_JAOQJL010000034.1"/>
</dbReference>
<dbReference type="InterPro" id="IPR006000">
    <property type="entry name" value="Xylulokinase"/>
</dbReference>
<keyword evidence="7 9" id="KW-0119">Carbohydrate metabolism</keyword>
<keyword evidence="4 9" id="KW-0547">Nucleotide-binding</keyword>
<comment type="catalytic activity">
    <reaction evidence="9">
        <text>D-xylulose + ATP = D-xylulose 5-phosphate + ADP + H(+)</text>
        <dbReference type="Rhea" id="RHEA:10964"/>
        <dbReference type="ChEBI" id="CHEBI:15378"/>
        <dbReference type="ChEBI" id="CHEBI:17140"/>
        <dbReference type="ChEBI" id="CHEBI:30616"/>
        <dbReference type="ChEBI" id="CHEBI:57737"/>
        <dbReference type="ChEBI" id="CHEBI:456216"/>
        <dbReference type="EC" id="2.7.1.17"/>
    </reaction>
</comment>
<dbReference type="Gene3D" id="3.30.420.40">
    <property type="match status" value="2"/>
</dbReference>
<keyword evidence="2 9" id="KW-0859">Xylose metabolism</keyword>
<evidence type="ECO:0000256" key="5">
    <source>
        <dbReference type="ARBA" id="ARBA00022777"/>
    </source>
</evidence>
<evidence type="ECO:0000256" key="8">
    <source>
        <dbReference type="RuleBase" id="RU003733"/>
    </source>
</evidence>
<name>A0ABT2TWI6_9FIRM</name>
<dbReference type="PANTHER" id="PTHR43095">
    <property type="entry name" value="SUGAR KINASE"/>
    <property type="match status" value="1"/>
</dbReference>
<dbReference type="PIRSF" id="PIRSF000538">
    <property type="entry name" value="GlpK"/>
    <property type="match status" value="1"/>
</dbReference>
<dbReference type="PROSITE" id="PS00445">
    <property type="entry name" value="FGGY_KINASES_2"/>
    <property type="match status" value="1"/>
</dbReference>
<feature type="domain" description="Carbohydrate kinase FGGY C-terminal" evidence="11">
    <location>
        <begin position="257"/>
        <end position="442"/>
    </location>
</feature>
<keyword evidence="5 8" id="KW-0418">Kinase</keyword>
<dbReference type="InterPro" id="IPR050406">
    <property type="entry name" value="FGGY_Carb_Kinase"/>
</dbReference>
<dbReference type="InterPro" id="IPR018483">
    <property type="entry name" value="Carb_kinase_FGGY_CS"/>
</dbReference>
<evidence type="ECO:0000313" key="13">
    <source>
        <dbReference type="Proteomes" id="UP001652409"/>
    </source>
</evidence>
<comment type="similarity">
    <text evidence="1 8">Belongs to the FGGY kinase family.</text>
</comment>
<keyword evidence="3 8" id="KW-0808">Transferase</keyword>
<evidence type="ECO:0000256" key="9">
    <source>
        <dbReference type="RuleBase" id="RU364073"/>
    </source>
</evidence>
<evidence type="ECO:0000256" key="3">
    <source>
        <dbReference type="ARBA" id="ARBA00022679"/>
    </source>
</evidence>
<evidence type="ECO:0000256" key="7">
    <source>
        <dbReference type="ARBA" id="ARBA00023277"/>
    </source>
</evidence>
<evidence type="ECO:0000256" key="4">
    <source>
        <dbReference type="ARBA" id="ARBA00022741"/>
    </source>
</evidence>
<dbReference type="PANTHER" id="PTHR43095:SF5">
    <property type="entry name" value="XYLULOSE KINASE"/>
    <property type="match status" value="1"/>
</dbReference>
<protein>
    <recommendedName>
        <fullName evidence="9">Xylulose kinase</fullName>
        <shortName evidence="9">Xylulokinase</shortName>
        <ecNumber evidence="9">2.7.1.17</ecNumber>
    </recommendedName>
</protein>
<comment type="caution">
    <text evidence="12">The sequence shown here is derived from an EMBL/GenBank/DDBJ whole genome shotgun (WGS) entry which is preliminary data.</text>
</comment>
<reference evidence="12 13" key="1">
    <citation type="journal article" date="2021" name="ISME Commun">
        <title>Automated analysis of genomic sequences facilitates high-throughput and comprehensive description of bacteria.</title>
        <authorList>
            <person name="Hitch T.C.A."/>
        </authorList>
    </citation>
    <scope>NUCLEOTIDE SEQUENCE [LARGE SCALE GENOMIC DNA]</scope>
    <source>
        <strain evidence="12 13">Sanger_23</strain>
    </source>
</reference>
<dbReference type="EC" id="2.7.1.17" evidence="9"/>
<feature type="domain" description="Carbohydrate kinase FGGY N-terminal" evidence="10">
    <location>
        <begin position="3"/>
        <end position="246"/>
    </location>
</feature>